<gene>
    <name evidence="2" type="ORF">DL347_26395</name>
</gene>
<accession>A0A7Z6QM06</accession>
<dbReference type="EMBL" id="QRBA01000018">
    <property type="protein sequence ID" value="RDS88086.1"/>
    <property type="molecule type" value="Genomic_DNA"/>
</dbReference>
<organism evidence="2 3">
    <name type="scientific">Pseudomonas fluorescens</name>
    <dbReference type="NCBI Taxonomy" id="294"/>
    <lineage>
        <taxon>Bacteria</taxon>
        <taxon>Pseudomonadati</taxon>
        <taxon>Pseudomonadota</taxon>
        <taxon>Gammaproteobacteria</taxon>
        <taxon>Pseudomonadales</taxon>
        <taxon>Pseudomonadaceae</taxon>
        <taxon>Pseudomonas</taxon>
    </lineage>
</organism>
<reference evidence="2 3" key="1">
    <citation type="submission" date="2018-07" db="EMBL/GenBank/DDBJ databases">
        <title>Draft Genome Sequence of Pseudomonas fluorescens AHK-1 associated with canker disease of kiwifruit.</title>
        <authorList>
            <person name="Wu Z."/>
        </authorList>
    </citation>
    <scope>NUCLEOTIDE SEQUENCE [LARGE SCALE GENOMIC DNA]</scope>
    <source>
        <strain evidence="2 3">AHK-1</strain>
    </source>
</reference>
<comment type="caution">
    <text evidence="2">The sequence shown here is derived from an EMBL/GenBank/DDBJ whole genome shotgun (WGS) entry which is preliminary data.</text>
</comment>
<proteinExistence type="predicted"/>
<dbReference type="RefSeq" id="WP_115488436.1">
    <property type="nucleotide sequence ID" value="NZ_QRBA01000018.1"/>
</dbReference>
<dbReference type="AlphaFoldDB" id="A0A7Z6QM06"/>
<evidence type="ECO:0000313" key="3">
    <source>
        <dbReference type="Proteomes" id="UP000255541"/>
    </source>
</evidence>
<name>A0A7Z6QM06_PSEFL</name>
<keyword evidence="1" id="KW-0812">Transmembrane</keyword>
<protein>
    <recommendedName>
        <fullName evidence="4">Transmembrane protein</fullName>
    </recommendedName>
</protein>
<evidence type="ECO:0000313" key="2">
    <source>
        <dbReference type="EMBL" id="RDS88086.1"/>
    </source>
</evidence>
<dbReference type="Proteomes" id="UP000255541">
    <property type="component" value="Unassembled WGS sequence"/>
</dbReference>
<keyword evidence="1" id="KW-1133">Transmembrane helix</keyword>
<sequence>MSRDVKALQYRILSALLWCVCLGQNLMSIAPRAVLMAHAAHFCAQVLLITTYFLPIKIVILLGSETVPAYLPAPLKALDQTALIIGLGLLTVILYAFYLGAGFMASRYSRTGARALIDGGAEPARLKTQLALAARTFSRFARGLSDAMFTLIVFCVLLYLYPSLLAIGLAYSMLAAAVLIGLNNRSQRVHAVLCRHPLTVADAFYSMGFLAAFAFIIVDFLCLTPPHLYIALIALILIRQSLSRLKVLTQDILYLNTHAPSINRMFLALHPTR</sequence>
<evidence type="ECO:0008006" key="4">
    <source>
        <dbReference type="Google" id="ProtNLM"/>
    </source>
</evidence>
<feature type="transmembrane region" description="Helical" evidence="1">
    <location>
        <begin position="82"/>
        <end position="105"/>
    </location>
</feature>
<feature type="transmembrane region" description="Helical" evidence="1">
    <location>
        <begin position="42"/>
        <end position="62"/>
    </location>
</feature>
<evidence type="ECO:0000256" key="1">
    <source>
        <dbReference type="SAM" id="Phobius"/>
    </source>
</evidence>
<keyword evidence="1" id="KW-0472">Membrane</keyword>